<gene>
    <name evidence="1" type="ORF">HPB50_015900</name>
</gene>
<reference evidence="1" key="1">
    <citation type="submission" date="2020-05" db="EMBL/GenBank/DDBJ databases">
        <title>Large-scale comparative analyses of tick genomes elucidate their genetic diversity and vector capacities.</title>
        <authorList>
            <person name="Jia N."/>
            <person name="Wang J."/>
            <person name="Shi W."/>
            <person name="Du L."/>
            <person name="Sun Y."/>
            <person name="Zhan W."/>
            <person name="Jiang J."/>
            <person name="Wang Q."/>
            <person name="Zhang B."/>
            <person name="Ji P."/>
            <person name="Sakyi L.B."/>
            <person name="Cui X."/>
            <person name="Yuan T."/>
            <person name="Jiang B."/>
            <person name="Yang W."/>
            <person name="Lam T.T.-Y."/>
            <person name="Chang Q."/>
            <person name="Ding S."/>
            <person name="Wang X."/>
            <person name="Zhu J."/>
            <person name="Ruan X."/>
            <person name="Zhao L."/>
            <person name="Wei J."/>
            <person name="Que T."/>
            <person name="Du C."/>
            <person name="Cheng J."/>
            <person name="Dai P."/>
            <person name="Han X."/>
            <person name="Huang E."/>
            <person name="Gao Y."/>
            <person name="Liu J."/>
            <person name="Shao H."/>
            <person name="Ye R."/>
            <person name="Li L."/>
            <person name="Wei W."/>
            <person name="Wang X."/>
            <person name="Wang C."/>
            <person name="Yang T."/>
            <person name="Huo Q."/>
            <person name="Li W."/>
            <person name="Guo W."/>
            <person name="Chen H."/>
            <person name="Zhou L."/>
            <person name="Ni X."/>
            <person name="Tian J."/>
            <person name="Zhou Y."/>
            <person name="Sheng Y."/>
            <person name="Liu T."/>
            <person name="Pan Y."/>
            <person name="Xia L."/>
            <person name="Li J."/>
            <person name="Zhao F."/>
            <person name="Cao W."/>
        </authorList>
    </citation>
    <scope>NUCLEOTIDE SEQUENCE</scope>
    <source>
        <strain evidence="1">Hyas-2018</strain>
    </source>
</reference>
<dbReference type="EMBL" id="CM023484">
    <property type="protein sequence ID" value="KAH6933527.1"/>
    <property type="molecule type" value="Genomic_DNA"/>
</dbReference>
<evidence type="ECO:0000313" key="1">
    <source>
        <dbReference type="EMBL" id="KAH6933527.1"/>
    </source>
</evidence>
<organism evidence="1 2">
    <name type="scientific">Hyalomma asiaticum</name>
    <name type="common">Tick</name>
    <dbReference type="NCBI Taxonomy" id="266040"/>
    <lineage>
        <taxon>Eukaryota</taxon>
        <taxon>Metazoa</taxon>
        <taxon>Ecdysozoa</taxon>
        <taxon>Arthropoda</taxon>
        <taxon>Chelicerata</taxon>
        <taxon>Arachnida</taxon>
        <taxon>Acari</taxon>
        <taxon>Parasitiformes</taxon>
        <taxon>Ixodida</taxon>
        <taxon>Ixodoidea</taxon>
        <taxon>Ixodidae</taxon>
        <taxon>Hyalomminae</taxon>
        <taxon>Hyalomma</taxon>
    </lineage>
</organism>
<sequence>MWSLATGSLLLHASAMCPCDGYLDCKLVCNLDLSHAALSEGSVLGAVGGPPATALFEQCHAVQTSEPRLPRLLQKLHLLTQQPLACTSSNVIGALKVEHSQKEPSEDETSGFPLVDGTLLCTHLVNSHIWQFPDHWRTSYMINAITNEPFVATVCTNRQLCTMDDWCAINPGAVWCSGCCCSITSKSTVRFL</sequence>
<protein>
    <submittedName>
        <fullName evidence="1">Uncharacterized protein</fullName>
    </submittedName>
</protein>
<accession>A0ACB7SEB7</accession>
<keyword evidence="2" id="KW-1185">Reference proteome</keyword>
<comment type="caution">
    <text evidence="1">The sequence shown here is derived from an EMBL/GenBank/DDBJ whole genome shotgun (WGS) entry which is preliminary data.</text>
</comment>
<proteinExistence type="predicted"/>
<name>A0ACB7SEB7_HYAAI</name>
<dbReference type="Proteomes" id="UP000821845">
    <property type="component" value="Chromosome 4"/>
</dbReference>
<evidence type="ECO:0000313" key="2">
    <source>
        <dbReference type="Proteomes" id="UP000821845"/>
    </source>
</evidence>